<protein>
    <submittedName>
        <fullName evidence="2">Uncharacterized protein</fullName>
    </submittedName>
</protein>
<reference evidence="2" key="1">
    <citation type="submission" date="2020-06" db="EMBL/GenBank/DDBJ databases">
        <title>Draft genome of Bugula neritina, a colonial animal packing powerful symbionts and potential medicines.</title>
        <authorList>
            <person name="Rayko M."/>
        </authorList>
    </citation>
    <scope>NUCLEOTIDE SEQUENCE [LARGE SCALE GENOMIC DNA]</scope>
    <source>
        <strain evidence="2">Kwan_BN1</strain>
    </source>
</reference>
<organism evidence="2 3">
    <name type="scientific">Bugula neritina</name>
    <name type="common">Brown bryozoan</name>
    <name type="synonym">Sertularia neritina</name>
    <dbReference type="NCBI Taxonomy" id="10212"/>
    <lineage>
        <taxon>Eukaryota</taxon>
        <taxon>Metazoa</taxon>
        <taxon>Spiralia</taxon>
        <taxon>Lophotrochozoa</taxon>
        <taxon>Bryozoa</taxon>
        <taxon>Gymnolaemata</taxon>
        <taxon>Cheilostomatida</taxon>
        <taxon>Flustrina</taxon>
        <taxon>Buguloidea</taxon>
        <taxon>Bugulidae</taxon>
        <taxon>Bugula</taxon>
    </lineage>
</organism>
<gene>
    <name evidence="2" type="ORF">EB796_021793</name>
</gene>
<feature type="compositionally biased region" description="Polar residues" evidence="1">
    <location>
        <begin position="1"/>
        <end position="14"/>
    </location>
</feature>
<proteinExistence type="predicted"/>
<keyword evidence="3" id="KW-1185">Reference proteome</keyword>
<dbReference type="AlphaFoldDB" id="A0A7J7J1C2"/>
<name>A0A7J7J1C2_BUGNE</name>
<evidence type="ECO:0000256" key="1">
    <source>
        <dbReference type="SAM" id="MobiDB-lite"/>
    </source>
</evidence>
<feature type="compositionally biased region" description="Polar residues" evidence="1">
    <location>
        <begin position="23"/>
        <end position="35"/>
    </location>
</feature>
<comment type="caution">
    <text evidence="2">The sequence shown here is derived from an EMBL/GenBank/DDBJ whole genome shotgun (WGS) entry which is preliminary data.</text>
</comment>
<accession>A0A7J7J1C2</accession>
<sequence>MNQSTNEATSSPAGMTTRKRSRVSMQITPTSTPVVNTDVSVAGSVAASTSSAEDATPMSNLAHAPRKKARLTLTPTPVESTESAVDAPDTNLIPDASNICEGDVKPTQLKYEPKQIILGTLHCYAPSHLVLKPDGLLLSVKTQKNESAEVVLTFRTINEYLVCDSPALPLLIIRSFGSFGETIRAALPSLKRTDELLSADVFDPLSSDKCHSFIMFEMKSVGELCDLISKLMHFNANEDFSTGRLLVPRSISLEEAKRKLHSTQCVVFKWKEMQLGTWKSKPCADSTVHMSGSRIKFKANTGVGADVTLAVHLNEINSLMLCVAQANPVLFIRTTEAFGWSARDRLGISSTFQQGKDYYNPDSPETRFKFITFRLEKQGVSRESWQNMYEVSGERYFTFDHISSRVATEMLHKLIYQPVQCTSVRVGANEFDEIRAVTIHFDSLCICGCMLDSVVTMNICIADIKELSICLHDKVPVLFVKTSTAISDTLKKNMASRSADVFFDPNSKDIKTQYIVIELSTTSKLSLKKIHHTLQTVLSNFNDRCNVPREQRANFVKLLSKQKAEELAKRKTSNIGRKSSNMYNR</sequence>
<dbReference type="EMBL" id="VXIV02003206">
    <property type="protein sequence ID" value="KAF6019903.1"/>
    <property type="molecule type" value="Genomic_DNA"/>
</dbReference>
<evidence type="ECO:0000313" key="3">
    <source>
        <dbReference type="Proteomes" id="UP000593567"/>
    </source>
</evidence>
<dbReference type="Proteomes" id="UP000593567">
    <property type="component" value="Unassembled WGS sequence"/>
</dbReference>
<evidence type="ECO:0000313" key="2">
    <source>
        <dbReference type="EMBL" id="KAF6019903.1"/>
    </source>
</evidence>
<feature type="region of interest" description="Disordered" evidence="1">
    <location>
        <begin position="1"/>
        <end position="35"/>
    </location>
</feature>